<sequence>MTEESPRPIIAVLGLGEAGSAIAADLAAAGAVVRGYDPAVPAPAHIIGTGGEADAVDGADLVLSVNSAHDAAGALRAGVAGVRAGTVWADLNTASPGLKRSLDGVARAHGVRFADVAIMAPVPGRGLRTPMLASGDGAAVVAGVLTPLGATVEVLPDGPGAAAARKLLRSVFFKGLAAAVVESLEAARSAGCEGWLRDDITAELTRASAGTVDRLVTGTHKHSVRRAAEMAAAADMLTDLGVPPLVATASRDLLARLSAAPAERSA</sequence>
<organism evidence="3 4">
    <name type="scientific">Actinomadura soli</name>
    <dbReference type="NCBI Taxonomy" id="2508997"/>
    <lineage>
        <taxon>Bacteria</taxon>
        <taxon>Bacillati</taxon>
        <taxon>Actinomycetota</taxon>
        <taxon>Actinomycetes</taxon>
        <taxon>Streptosporangiales</taxon>
        <taxon>Thermomonosporaceae</taxon>
        <taxon>Actinomadura</taxon>
    </lineage>
</organism>
<dbReference type="GO" id="GO:0050661">
    <property type="term" value="F:NADP binding"/>
    <property type="evidence" value="ECO:0007669"/>
    <property type="project" value="InterPro"/>
</dbReference>
<protein>
    <submittedName>
        <fullName evidence="3">NAD(P)-dependent oxidoreductase</fullName>
    </submittedName>
</protein>
<dbReference type="AlphaFoldDB" id="A0A5C4J3E2"/>
<name>A0A5C4J3E2_9ACTN</name>
<dbReference type="InterPro" id="IPR006115">
    <property type="entry name" value="6PGDH_NADP-bd"/>
</dbReference>
<dbReference type="InterPro" id="IPR013328">
    <property type="entry name" value="6PGD_dom2"/>
</dbReference>
<proteinExistence type="predicted"/>
<feature type="domain" description="Phosphogluconate dehydrogenase NAD-binding putative C-terminal" evidence="2">
    <location>
        <begin position="187"/>
        <end position="256"/>
    </location>
</feature>
<dbReference type="RefSeq" id="WP_138649333.1">
    <property type="nucleotide sequence ID" value="NZ_VCKW01000265.1"/>
</dbReference>
<accession>A0A5C4J3E2</accession>
<dbReference type="EMBL" id="VCKW01000265">
    <property type="protein sequence ID" value="TMQ90733.1"/>
    <property type="molecule type" value="Genomic_DNA"/>
</dbReference>
<dbReference type="SUPFAM" id="SSF48179">
    <property type="entry name" value="6-phosphogluconate dehydrogenase C-terminal domain-like"/>
    <property type="match status" value="1"/>
</dbReference>
<comment type="caution">
    <text evidence="3">The sequence shown here is derived from an EMBL/GenBank/DDBJ whole genome shotgun (WGS) entry which is preliminary data.</text>
</comment>
<feature type="domain" description="6-phosphogluconate dehydrogenase NADP-binding" evidence="1">
    <location>
        <begin position="10"/>
        <end position="120"/>
    </location>
</feature>
<reference evidence="3 4" key="1">
    <citation type="submission" date="2019-05" db="EMBL/GenBank/DDBJ databases">
        <title>Draft genome sequence of Actinomadura sp. 14C53.</title>
        <authorList>
            <person name="Saricaoglu S."/>
            <person name="Isik K."/>
        </authorList>
    </citation>
    <scope>NUCLEOTIDE SEQUENCE [LARGE SCALE GENOMIC DNA]</scope>
    <source>
        <strain evidence="3 4">14C53</strain>
    </source>
</reference>
<evidence type="ECO:0000313" key="3">
    <source>
        <dbReference type="EMBL" id="TMQ90733.1"/>
    </source>
</evidence>
<evidence type="ECO:0000259" key="2">
    <source>
        <dbReference type="Pfam" id="PF09130"/>
    </source>
</evidence>
<gene>
    <name evidence="3" type="ORF">ETD83_34120</name>
</gene>
<dbReference type="SUPFAM" id="SSF51735">
    <property type="entry name" value="NAD(P)-binding Rossmann-fold domains"/>
    <property type="match status" value="1"/>
</dbReference>
<dbReference type="OrthoDB" id="943692at2"/>
<dbReference type="Gene3D" id="3.40.50.720">
    <property type="entry name" value="NAD(P)-binding Rossmann-like Domain"/>
    <property type="match status" value="1"/>
</dbReference>
<dbReference type="Proteomes" id="UP000309174">
    <property type="component" value="Unassembled WGS sequence"/>
</dbReference>
<dbReference type="InterPro" id="IPR008927">
    <property type="entry name" value="6-PGluconate_DH-like_C_sf"/>
</dbReference>
<dbReference type="InterPro" id="IPR036291">
    <property type="entry name" value="NAD(P)-bd_dom_sf"/>
</dbReference>
<dbReference type="Pfam" id="PF03446">
    <property type="entry name" value="NAD_binding_2"/>
    <property type="match status" value="1"/>
</dbReference>
<keyword evidence="4" id="KW-1185">Reference proteome</keyword>
<dbReference type="Pfam" id="PF09130">
    <property type="entry name" value="DUF1932"/>
    <property type="match status" value="1"/>
</dbReference>
<dbReference type="Gene3D" id="1.10.1040.10">
    <property type="entry name" value="N-(1-d-carboxylethyl)-l-norvaline Dehydrogenase, domain 2"/>
    <property type="match status" value="1"/>
</dbReference>
<dbReference type="InterPro" id="IPR015814">
    <property type="entry name" value="Pgluconate_DH_NAD-bd_C"/>
</dbReference>
<evidence type="ECO:0000313" key="4">
    <source>
        <dbReference type="Proteomes" id="UP000309174"/>
    </source>
</evidence>
<evidence type="ECO:0000259" key="1">
    <source>
        <dbReference type="Pfam" id="PF03446"/>
    </source>
</evidence>